<dbReference type="Gene3D" id="3.40.50.300">
    <property type="entry name" value="P-loop containing nucleotide triphosphate hydrolases"/>
    <property type="match status" value="2"/>
</dbReference>
<dbReference type="CDD" id="cd18032">
    <property type="entry name" value="DEXHc_RE_I_III_res"/>
    <property type="match status" value="1"/>
</dbReference>
<dbReference type="Proteomes" id="UP000826540">
    <property type="component" value="Chromosome"/>
</dbReference>
<accession>A0ABX8X0S4</accession>
<dbReference type="PANTHER" id="PTHR47396:SF1">
    <property type="entry name" value="ATP-DEPENDENT HELICASE IRC3-RELATED"/>
    <property type="match status" value="1"/>
</dbReference>
<proteinExistence type="predicted"/>
<feature type="domain" description="Helicase C-terminal" evidence="3">
    <location>
        <begin position="408"/>
        <end position="583"/>
    </location>
</feature>
<dbReference type="Pfam" id="PF04851">
    <property type="entry name" value="ResIII"/>
    <property type="match status" value="1"/>
</dbReference>
<keyword evidence="4" id="KW-0347">Helicase</keyword>
<feature type="compositionally biased region" description="Acidic residues" evidence="1">
    <location>
        <begin position="570"/>
        <end position="591"/>
    </location>
</feature>
<dbReference type="InterPro" id="IPR001650">
    <property type="entry name" value="Helicase_C-like"/>
</dbReference>
<evidence type="ECO:0000313" key="4">
    <source>
        <dbReference type="EMBL" id="QYX32041.1"/>
    </source>
</evidence>
<dbReference type="PROSITE" id="PS51192">
    <property type="entry name" value="HELICASE_ATP_BIND_1"/>
    <property type="match status" value="1"/>
</dbReference>
<dbReference type="InterPro" id="IPR050742">
    <property type="entry name" value="Helicase_Restrict-Modif_Enz"/>
</dbReference>
<keyword evidence="4" id="KW-0547">Nucleotide-binding</keyword>
<dbReference type="Pfam" id="PF08463">
    <property type="entry name" value="EcoEI_R_C"/>
    <property type="match status" value="1"/>
</dbReference>
<dbReference type="InterPro" id="IPR027417">
    <property type="entry name" value="P-loop_NTPase"/>
</dbReference>
<evidence type="ECO:0000256" key="1">
    <source>
        <dbReference type="SAM" id="MobiDB-lite"/>
    </source>
</evidence>
<dbReference type="EMBL" id="CP080598">
    <property type="protein sequence ID" value="QYX32041.1"/>
    <property type="molecule type" value="Genomic_DNA"/>
</dbReference>
<keyword evidence="4" id="KW-0067">ATP-binding</keyword>
<dbReference type="InterPro" id="IPR006935">
    <property type="entry name" value="Helicase/UvrB_N"/>
</dbReference>
<dbReference type="RefSeq" id="WP_220610006.1">
    <property type="nucleotide sequence ID" value="NZ_CP080598.1"/>
</dbReference>
<dbReference type="PROSITE" id="PS51194">
    <property type="entry name" value="HELICASE_CTER"/>
    <property type="match status" value="1"/>
</dbReference>
<feature type="region of interest" description="Disordered" evidence="1">
    <location>
        <begin position="553"/>
        <end position="608"/>
    </location>
</feature>
<feature type="domain" description="Helicase ATP-binding" evidence="2">
    <location>
        <begin position="172"/>
        <end position="339"/>
    </location>
</feature>
<dbReference type="PANTHER" id="PTHR47396">
    <property type="entry name" value="TYPE I RESTRICTION ENZYME ECOKI R PROTEIN"/>
    <property type="match status" value="1"/>
</dbReference>
<evidence type="ECO:0000259" key="3">
    <source>
        <dbReference type="PROSITE" id="PS51194"/>
    </source>
</evidence>
<protein>
    <submittedName>
        <fullName evidence="4">DEAD/DEAH box helicase family protein</fullName>
    </submittedName>
</protein>
<keyword evidence="5" id="KW-1185">Reference proteome</keyword>
<dbReference type="SMART" id="SM00487">
    <property type="entry name" value="DEXDc"/>
    <property type="match status" value="1"/>
</dbReference>
<dbReference type="InterPro" id="IPR013670">
    <property type="entry name" value="EcoEI_R_C_dom"/>
</dbReference>
<dbReference type="SUPFAM" id="SSF52540">
    <property type="entry name" value="P-loop containing nucleoside triphosphate hydrolases"/>
    <property type="match status" value="2"/>
</dbReference>
<organism evidence="4 5">
    <name type="scientific">Sphaerospermopsis torques-reginae ITEP-024</name>
    <dbReference type="NCBI Taxonomy" id="984208"/>
    <lineage>
        <taxon>Bacteria</taxon>
        <taxon>Bacillati</taxon>
        <taxon>Cyanobacteriota</taxon>
        <taxon>Cyanophyceae</taxon>
        <taxon>Nostocales</taxon>
        <taxon>Aphanizomenonaceae</taxon>
        <taxon>Sphaerospermopsis</taxon>
        <taxon>Sphaerospermopsis torques-reginae</taxon>
    </lineage>
</organism>
<name>A0ABX8X0S4_9CYAN</name>
<dbReference type="GO" id="GO:0004386">
    <property type="term" value="F:helicase activity"/>
    <property type="evidence" value="ECO:0007669"/>
    <property type="project" value="UniProtKB-KW"/>
</dbReference>
<dbReference type="InterPro" id="IPR014001">
    <property type="entry name" value="Helicase_ATP-bd"/>
</dbReference>
<sequence length="795" mass="91595">MSNEANTCRKYVEPKLNQAGWNTAPYDYYEQYCFTDGKIRPKNQRQPRGKRKFVDYLLLKGDFPLAVVEAKRKRKTPDEGLEQAMDYAKILGVKFAYSTNGKGIVEFDFITGEQSDVMDSFPSGDELWRRLQGESKEQIREDIAEKLLTPAYPIPDKPIRYYQRNAINAALAAIFQGQKRLLLTLATGTGKTTVSFQIAWKLSQIEWNKSDYFRSPIILFLADRNILVDDPMNKDFSAFNEDKIYKIQGEAKKGRDLYFAIYQAISDTQNQPGLYREYSPDYFDLIIIDECHRGSAKDESNWRQILEYFEPAYQLGLTATPLRDDNVDTYRYFGNPLYTYSLKQGINDGFLAPYRVYRVTTRSDKEGWRPSAGEIDRYGRTIPDEVYQTPDFERKLVREVRTKAIAKHITDFLKDTDRYAKTIVFCVDEPHVKAMVKELRNLNTDITKTNPDYISRITADAGDVGKGHLDKFKDVLDETHIIAVTSKLLTTGVDIPTCKNVILARVVRSMTDFKQIIGRGTRVREEKGKISFNIVDYTNSTVLFEDKDFDGEPTLINESEIDDQGKIISEDEQEIDSQEPEAQDDDVEEDDKSGFGGIPDDDDAPPRKYYVDGGSEEIVEEKIYDLDADNQLRLSKLVDYTREQVRTLYRSTIEIQQRWSVHEERAEIIDLLADRGINFDELKAVTNLPDVDPFDLLCHIAFDAPVLTCKQRAERLRRGKSDFFEQYGEEARAILNILLDKYAEKGIEEFDIRTSFKANREFDNYGNIIEIAERFGGVQELRDAVNQLQILLYSA</sequence>
<dbReference type="Pfam" id="PF00271">
    <property type="entry name" value="Helicase_C"/>
    <property type="match status" value="1"/>
</dbReference>
<dbReference type="CDD" id="cd18799">
    <property type="entry name" value="SF2_C_EcoAI-like"/>
    <property type="match status" value="1"/>
</dbReference>
<dbReference type="NCBIfam" id="NF046051">
    <property type="entry name" value="restrict_EcoAI"/>
    <property type="match status" value="1"/>
</dbReference>
<reference evidence="4 5" key="1">
    <citation type="journal article" date="2022" name="J. Am. Chem. Soc.">
        <title>Biosynthesis of Guanitoxin Enables Global Environmental Detection in Freshwater Cyanobacteria.</title>
        <authorList>
            <person name="Lima S.T."/>
            <person name="Fallon T.R."/>
            <person name="Cordoza J.L."/>
            <person name="Chekan J.R."/>
            <person name="Delbaje E."/>
            <person name="Hopiavuori A.R."/>
            <person name="Alvarenga D.O."/>
            <person name="Wood S.M."/>
            <person name="Luhavaya H."/>
            <person name="Baumgartner J.T."/>
            <person name="Dorr F.A."/>
            <person name="Etchegaray A."/>
            <person name="Pinto E."/>
            <person name="McKinnie S.M.K."/>
            <person name="Fiore M.F."/>
            <person name="Moore B.S."/>
        </authorList>
    </citation>
    <scope>NUCLEOTIDE SEQUENCE [LARGE SCALE GENOMIC DNA]</scope>
    <source>
        <strain evidence="4 5">ITEP-024</strain>
    </source>
</reference>
<dbReference type="Gene3D" id="3.90.1570.30">
    <property type="match status" value="1"/>
</dbReference>
<gene>
    <name evidence="4" type="ORF">K2F26_00975</name>
</gene>
<evidence type="ECO:0000313" key="5">
    <source>
        <dbReference type="Proteomes" id="UP000826540"/>
    </source>
</evidence>
<evidence type="ECO:0000259" key="2">
    <source>
        <dbReference type="PROSITE" id="PS51192"/>
    </source>
</evidence>
<keyword evidence="4" id="KW-0378">Hydrolase</keyword>